<dbReference type="Gene3D" id="1.10.10.10">
    <property type="entry name" value="Winged helix-like DNA-binding domain superfamily/Winged helix DNA-binding domain"/>
    <property type="match status" value="1"/>
</dbReference>
<dbReference type="PANTHER" id="PTHR33169">
    <property type="entry name" value="PADR-FAMILY TRANSCRIPTIONAL REGULATOR"/>
    <property type="match status" value="1"/>
</dbReference>
<organism evidence="2 3">
    <name type="scientific">Parapedobacter deserti</name>
    <dbReference type="NCBI Taxonomy" id="1912957"/>
    <lineage>
        <taxon>Bacteria</taxon>
        <taxon>Pseudomonadati</taxon>
        <taxon>Bacteroidota</taxon>
        <taxon>Sphingobacteriia</taxon>
        <taxon>Sphingobacteriales</taxon>
        <taxon>Sphingobacteriaceae</taxon>
        <taxon>Parapedobacter</taxon>
    </lineage>
</organism>
<evidence type="ECO:0000313" key="3">
    <source>
        <dbReference type="Proteomes" id="UP001595526"/>
    </source>
</evidence>
<gene>
    <name evidence="2" type="ORF">ACFOET_13955</name>
</gene>
<accession>A0ABV7JL41</accession>
<sequence length="112" mass="12452">MSSATLLKGTLQTIILKLLEDHDKMYGYEITQKVKELSNGEFKLTEGALYPALHKLEAEGLLDTSTELVGGRVRKYYTLSAKGKGEVKEKMSEAATFMEKLQLVLNLKPSIS</sequence>
<dbReference type="Proteomes" id="UP001595526">
    <property type="component" value="Unassembled WGS sequence"/>
</dbReference>
<reference evidence="3" key="1">
    <citation type="journal article" date="2019" name="Int. J. Syst. Evol. Microbiol.">
        <title>The Global Catalogue of Microorganisms (GCM) 10K type strain sequencing project: providing services to taxonomists for standard genome sequencing and annotation.</title>
        <authorList>
            <consortium name="The Broad Institute Genomics Platform"/>
            <consortium name="The Broad Institute Genome Sequencing Center for Infectious Disease"/>
            <person name="Wu L."/>
            <person name="Ma J."/>
        </authorList>
    </citation>
    <scope>NUCLEOTIDE SEQUENCE [LARGE SCALE GENOMIC DNA]</scope>
    <source>
        <strain evidence="3">KCTC 52416</strain>
    </source>
</reference>
<keyword evidence="3" id="KW-1185">Reference proteome</keyword>
<feature type="domain" description="Transcription regulator PadR N-terminal" evidence="1">
    <location>
        <begin position="15"/>
        <end position="88"/>
    </location>
</feature>
<evidence type="ECO:0000259" key="1">
    <source>
        <dbReference type="Pfam" id="PF03551"/>
    </source>
</evidence>
<dbReference type="EMBL" id="JBHRTA010000038">
    <property type="protein sequence ID" value="MFC3198721.1"/>
    <property type="molecule type" value="Genomic_DNA"/>
</dbReference>
<protein>
    <submittedName>
        <fullName evidence="2">PadR family transcriptional regulator</fullName>
    </submittedName>
</protein>
<dbReference type="SUPFAM" id="SSF46785">
    <property type="entry name" value="Winged helix' DNA-binding domain"/>
    <property type="match status" value="1"/>
</dbReference>
<evidence type="ECO:0000313" key="2">
    <source>
        <dbReference type="EMBL" id="MFC3198721.1"/>
    </source>
</evidence>
<dbReference type="Pfam" id="PF03551">
    <property type="entry name" value="PadR"/>
    <property type="match status" value="1"/>
</dbReference>
<dbReference type="InterPro" id="IPR005149">
    <property type="entry name" value="Tscrpt_reg_PadR_N"/>
</dbReference>
<proteinExistence type="predicted"/>
<dbReference type="InterPro" id="IPR052509">
    <property type="entry name" value="Metal_resp_DNA-bind_regulator"/>
</dbReference>
<dbReference type="RefSeq" id="WP_379023648.1">
    <property type="nucleotide sequence ID" value="NZ_JBHRTA010000038.1"/>
</dbReference>
<dbReference type="InterPro" id="IPR036388">
    <property type="entry name" value="WH-like_DNA-bd_sf"/>
</dbReference>
<name>A0ABV7JL41_9SPHI</name>
<dbReference type="PANTHER" id="PTHR33169:SF14">
    <property type="entry name" value="TRANSCRIPTIONAL REGULATOR RV3488"/>
    <property type="match status" value="1"/>
</dbReference>
<dbReference type="InterPro" id="IPR036390">
    <property type="entry name" value="WH_DNA-bd_sf"/>
</dbReference>
<comment type="caution">
    <text evidence="2">The sequence shown here is derived from an EMBL/GenBank/DDBJ whole genome shotgun (WGS) entry which is preliminary data.</text>
</comment>